<protein>
    <submittedName>
        <fullName evidence="2 4">Uncharacterized protein</fullName>
    </submittedName>
</protein>
<evidence type="ECO:0000313" key="2">
    <source>
        <dbReference type="EMBL" id="VDP88514.1"/>
    </source>
</evidence>
<keyword evidence="3" id="KW-1185">Reference proteome</keyword>
<feature type="compositionally biased region" description="Low complexity" evidence="1">
    <location>
        <begin position="88"/>
        <end position="102"/>
    </location>
</feature>
<accession>A0A183AWW6</accession>
<dbReference type="OrthoDB" id="10595956at2759"/>
<feature type="region of interest" description="Disordered" evidence="1">
    <location>
        <begin position="26"/>
        <end position="56"/>
    </location>
</feature>
<dbReference type="AlphaFoldDB" id="A0A183AWW6"/>
<gene>
    <name evidence="2" type="ORF">ECPE_LOCUS11451</name>
</gene>
<evidence type="ECO:0000313" key="4">
    <source>
        <dbReference type="WBParaSite" id="ECPE_0001148601-mRNA-1"/>
    </source>
</evidence>
<organism evidence="4">
    <name type="scientific">Echinostoma caproni</name>
    <dbReference type="NCBI Taxonomy" id="27848"/>
    <lineage>
        <taxon>Eukaryota</taxon>
        <taxon>Metazoa</taxon>
        <taxon>Spiralia</taxon>
        <taxon>Lophotrochozoa</taxon>
        <taxon>Platyhelminthes</taxon>
        <taxon>Trematoda</taxon>
        <taxon>Digenea</taxon>
        <taxon>Plagiorchiida</taxon>
        <taxon>Echinostomata</taxon>
        <taxon>Echinostomatoidea</taxon>
        <taxon>Echinostomatidae</taxon>
        <taxon>Echinostoma</taxon>
    </lineage>
</organism>
<sequence length="157" mass="16767">MRIAPEWVDYDHEIKKLWQRINPPVTPKIVPSETTTTTTTPATTGSSPRKASPLMPSAPEQDVFIELNYPLSSSHAPTPGCHTTDPGTCSASTCTADSTQSAGFKPPVPQQTPVSKSEIKSGYVGERARGGTGARLTPDQKVAYPNHVGLILVFPVV</sequence>
<feature type="region of interest" description="Disordered" evidence="1">
    <location>
        <begin position="74"/>
        <end position="136"/>
    </location>
</feature>
<reference evidence="2 3" key="2">
    <citation type="submission" date="2018-11" db="EMBL/GenBank/DDBJ databases">
        <authorList>
            <consortium name="Pathogen Informatics"/>
        </authorList>
    </citation>
    <scope>NUCLEOTIDE SEQUENCE [LARGE SCALE GENOMIC DNA]</scope>
    <source>
        <strain evidence="2 3">Egypt</strain>
    </source>
</reference>
<name>A0A183AWW6_9TREM</name>
<reference evidence="4" key="1">
    <citation type="submission" date="2016-06" db="UniProtKB">
        <authorList>
            <consortium name="WormBaseParasite"/>
        </authorList>
    </citation>
    <scope>IDENTIFICATION</scope>
</reference>
<dbReference type="WBParaSite" id="ECPE_0001148601-mRNA-1">
    <property type="protein sequence ID" value="ECPE_0001148601-mRNA-1"/>
    <property type="gene ID" value="ECPE_0001148601"/>
</dbReference>
<dbReference type="Proteomes" id="UP000272942">
    <property type="component" value="Unassembled WGS sequence"/>
</dbReference>
<feature type="compositionally biased region" description="Low complexity" evidence="1">
    <location>
        <begin position="34"/>
        <end position="44"/>
    </location>
</feature>
<proteinExistence type="predicted"/>
<evidence type="ECO:0000256" key="1">
    <source>
        <dbReference type="SAM" id="MobiDB-lite"/>
    </source>
</evidence>
<dbReference type="EMBL" id="UZAN01050852">
    <property type="protein sequence ID" value="VDP88514.1"/>
    <property type="molecule type" value="Genomic_DNA"/>
</dbReference>
<evidence type="ECO:0000313" key="3">
    <source>
        <dbReference type="Proteomes" id="UP000272942"/>
    </source>
</evidence>